<accession>A0A1J1GV15</accession>
<evidence type="ECO:0000256" key="2">
    <source>
        <dbReference type="SAM" id="Phobius"/>
    </source>
</evidence>
<feature type="transmembrane region" description="Helical" evidence="2">
    <location>
        <begin position="1040"/>
        <end position="1056"/>
    </location>
</feature>
<dbReference type="GeneID" id="39732113"/>
<evidence type="ECO:0000313" key="3">
    <source>
        <dbReference type="EMBL" id="CRG96359.1"/>
    </source>
</evidence>
<keyword evidence="1" id="KW-0175">Coiled coil</keyword>
<dbReference type="Proteomes" id="UP000220797">
    <property type="component" value="Unassembled WGS sequence"/>
</dbReference>
<reference evidence="3" key="1">
    <citation type="submission" date="2015-04" db="EMBL/GenBank/DDBJ databases">
        <authorList>
            <consortium name="Pathogen Informatics"/>
        </authorList>
    </citation>
    <scope>NUCLEOTIDE SEQUENCE [LARGE SCALE GENOMIC DNA]</scope>
    <source>
        <strain evidence="3">8A</strain>
    </source>
</reference>
<keyword evidence="2" id="KW-0812">Transmembrane</keyword>
<gene>
    <name evidence="3" type="ORF">PGAL8A_00358300</name>
</gene>
<proteinExistence type="predicted"/>
<evidence type="ECO:0000256" key="1">
    <source>
        <dbReference type="SAM" id="Coils"/>
    </source>
</evidence>
<sequence>MKYLLKRKNIKLVSCNNFYKSCYFYCSIEKKAANIFENKKLITKNYLIQHENDIISILQHSLRTKNEISSQDIVLLLKSCSKNRYVNYKTANLIIRYIKYNIENFSIIKLCICLNYMVNLNIKNDESFNYLVTNSLIKKLKNDENLDLYGICMITKFLINEKIKNEELLYFLLNLTNDNLDKNCNHYDIYNLIISFLNIQYLILNKNDNICSKDKEISKIRFNNNIAYTEFFFKDVNDDAVNNSNLKSINNDYSKNNYKNNYRNIVKLNEEVIYKLLFHYIKLENIKNEEIILIVNNLTNIKKCYFFYDMNLNKNDRILLYETYLNKLNYKENYGGQALALLLFNLQKILKFNEISESIFYNILENINNSIRYVSLCTKEATQRELEKHKENLNEKEKDNFLKQSENKKRIKNTEINEVKNNHRENDVEYSKKININFTNKIRMNFSIQEIGMVFQFYDFLLNYEKKNKMKNVEQDFKSKTNQEDILNKKNNSSDFKFVNKSKMLQNNYKSMEVFVERVSNKNYYDIFETYINILKKSLFFYSLNNRKEKMNVLDFCTVFKGFSKIYKNSHLDKHILSFFLNFIILNQNKIKINELKIIFKLIFEKKNEDFMEIIYNTNNFFNCLQNILIKNLLNEERTKKENISSFIMCFYYLSFLNFNSNTYLILNQFILKNIRNSIVISLIPYILISKFNYYKLRKKLYKENMKIELTKNYKDIKLKCILNDIQRKQNIINTENIHKVMHNDNEKNIENNEREDNKKEISLEFKDNLDDINRIPIFFKIINKNFNLYKTYYVLNCIYMLIKFLKEKNTFLHFSNCNFPDLFEKLQSKLSNQNLICENYDYFINYTKYNYCLSFFNYYINLNNLLGKIQFKNNFPYNFYTPFNTYMWTHFLMNYENQLVNNGFHLSKNSYKCMDNNPFKTIMNEKMIVFHNFMKYIRCYNFLNIYDIINMIKTLKFFSSKLSYSNFTIFYNFLIFLKSYKYIKISTIFELLIEYIKFLYYLELENQKLFEKCNYIIVDIFIFLFRMILKNILGNLENNYIGMLYLSFLYLYYFIQKSNYVFHSLSLNNLNKINYYMNLTFMSLDKYEQTYSFQLHILAVLKGIIKNKRRIINEYNIYDTPYTIDILIK</sequence>
<name>A0A1J1GV15_PLAGA</name>
<organism evidence="3 4">
    <name type="scientific">Plasmodium gallinaceum</name>
    <dbReference type="NCBI Taxonomy" id="5849"/>
    <lineage>
        <taxon>Eukaryota</taxon>
        <taxon>Sar</taxon>
        <taxon>Alveolata</taxon>
        <taxon>Apicomplexa</taxon>
        <taxon>Aconoidasida</taxon>
        <taxon>Haemosporida</taxon>
        <taxon>Plasmodiidae</taxon>
        <taxon>Plasmodium</taxon>
        <taxon>Plasmodium (Haemamoeba)</taxon>
    </lineage>
</organism>
<keyword evidence="2" id="KW-0472">Membrane</keyword>
<dbReference type="OMA" id="VKYNYCL"/>
<dbReference type="OrthoDB" id="370914at2759"/>
<dbReference type="AlphaFoldDB" id="A0A1J1GV15"/>
<comment type="caution">
    <text evidence="3">The sequence shown here is derived from an EMBL/GenBank/DDBJ whole genome shotgun (WGS) entry which is preliminary data.</text>
</comment>
<keyword evidence="2" id="KW-1133">Transmembrane helix</keyword>
<dbReference type="VEuPathDB" id="PlasmoDB:PGAL8A_00358300"/>
<keyword evidence="4" id="KW-1185">Reference proteome</keyword>
<evidence type="ECO:0000313" key="4">
    <source>
        <dbReference type="Proteomes" id="UP000220797"/>
    </source>
</evidence>
<dbReference type="EMBL" id="CVMV01000059">
    <property type="protein sequence ID" value="CRG96359.1"/>
    <property type="molecule type" value="Genomic_DNA"/>
</dbReference>
<dbReference type="RefSeq" id="XP_028529164.1">
    <property type="nucleotide sequence ID" value="XM_028672630.1"/>
</dbReference>
<protein>
    <submittedName>
        <fullName evidence="3">Mitochondrial rpoD, putative</fullName>
    </submittedName>
</protein>
<feature type="coiled-coil region" evidence="1">
    <location>
        <begin position="379"/>
        <end position="422"/>
    </location>
</feature>